<evidence type="ECO:0000313" key="2">
    <source>
        <dbReference type="EMBL" id="CAI2161606.1"/>
    </source>
</evidence>
<dbReference type="Proteomes" id="UP001153678">
    <property type="component" value="Unassembled WGS sequence"/>
</dbReference>
<dbReference type="Gene3D" id="3.40.50.10490">
    <property type="entry name" value="Glucose-6-phosphate isomerase like protein, domain 1"/>
    <property type="match status" value="1"/>
</dbReference>
<dbReference type="EMBL" id="CAMKVN010000008">
    <property type="protein sequence ID" value="CAI2161606.1"/>
    <property type="molecule type" value="Genomic_DNA"/>
</dbReference>
<dbReference type="InterPro" id="IPR023591">
    <property type="entry name" value="Ribosomal_uS2_flav_dom_sf"/>
</dbReference>
<dbReference type="InterPro" id="IPR005706">
    <property type="entry name" value="Ribosomal_uS2_bac/mit/plastid"/>
</dbReference>
<gene>
    <name evidence="2" type="ORF">FWILDA_LOCUS134</name>
</gene>
<comment type="similarity">
    <text evidence="1">Belongs to the universal ribosomal protein uS2 family.</text>
</comment>
<dbReference type="GO" id="GO:0022627">
    <property type="term" value="C:cytosolic small ribosomal subunit"/>
    <property type="evidence" value="ECO:0007669"/>
    <property type="project" value="TreeGrafter"/>
</dbReference>
<dbReference type="Pfam" id="PF00318">
    <property type="entry name" value="Ribosomal_S2"/>
    <property type="match status" value="1"/>
</dbReference>
<protein>
    <submittedName>
        <fullName evidence="2">15267_t:CDS:1</fullName>
    </submittedName>
</protein>
<dbReference type="SUPFAM" id="SSF52313">
    <property type="entry name" value="Ribosomal protein S2"/>
    <property type="match status" value="1"/>
</dbReference>
<dbReference type="GO" id="GO:0003735">
    <property type="term" value="F:structural constituent of ribosome"/>
    <property type="evidence" value="ECO:0007669"/>
    <property type="project" value="InterPro"/>
</dbReference>
<accession>A0A9W4S9E1</accession>
<reference evidence="2" key="1">
    <citation type="submission" date="2022-08" db="EMBL/GenBank/DDBJ databases">
        <authorList>
            <person name="Kallberg Y."/>
            <person name="Tangrot J."/>
            <person name="Rosling A."/>
        </authorList>
    </citation>
    <scope>NUCLEOTIDE SEQUENCE</scope>
    <source>
        <strain evidence="2">Wild A</strain>
    </source>
</reference>
<dbReference type="OrthoDB" id="2320368at2759"/>
<proteinExistence type="inferred from homology"/>
<dbReference type="CDD" id="cd01425">
    <property type="entry name" value="RPS2"/>
    <property type="match status" value="1"/>
</dbReference>
<name>A0A9W4S9E1_9GLOM</name>
<comment type="caution">
    <text evidence="2">The sequence shown here is derived from an EMBL/GenBank/DDBJ whole genome shotgun (WGS) entry which is preliminary data.</text>
</comment>
<dbReference type="PANTHER" id="PTHR12534:SF0">
    <property type="entry name" value="SMALL RIBOSOMAL SUBUNIT PROTEIN US2M"/>
    <property type="match status" value="1"/>
</dbReference>
<organism evidence="2 3">
    <name type="scientific">Funneliformis geosporum</name>
    <dbReference type="NCBI Taxonomy" id="1117311"/>
    <lineage>
        <taxon>Eukaryota</taxon>
        <taxon>Fungi</taxon>
        <taxon>Fungi incertae sedis</taxon>
        <taxon>Mucoromycota</taxon>
        <taxon>Glomeromycotina</taxon>
        <taxon>Glomeromycetes</taxon>
        <taxon>Glomerales</taxon>
        <taxon>Glomeraceae</taxon>
        <taxon>Funneliformis</taxon>
    </lineage>
</organism>
<dbReference type="GO" id="GO:0006412">
    <property type="term" value="P:translation"/>
    <property type="evidence" value="ECO:0007669"/>
    <property type="project" value="InterPro"/>
</dbReference>
<keyword evidence="3" id="KW-1185">Reference proteome</keyword>
<sequence>MVNLDRNQLIEAGVQFGNLARKWNPQMRPYIYKKNSRTHVIDLQKIIVSCQELEKYVESLIDKGKVILFLSTKKQVAGIVKEQAIRCGMPYIEIKKKLKELQGLNGFLQKSTFKNLIKKEQVLLEKRRNKLHGIYEGVINLQRKPNSLFIIGLDKEKTAFREAKKTDTPVIAVCNTNCDPRLVDYVIPEELEKLAKKVQLEIKEEEITKYLKEFKQLEKPLLNFKKTKISPRIKPMVRIDVGHLTLTELKKIKKSFSSPLISKKNLKDNSIITTKDNLVLFKKIS</sequence>
<evidence type="ECO:0000256" key="1">
    <source>
        <dbReference type="ARBA" id="ARBA00006242"/>
    </source>
</evidence>
<evidence type="ECO:0000313" key="3">
    <source>
        <dbReference type="Proteomes" id="UP001153678"/>
    </source>
</evidence>
<dbReference type="PANTHER" id="PTHR12534">
    <property type="entry name" value="30S RIBOSOMAL PROTEIN S2 PROKARYOTIC AND ORGANELLAR"/>
    <property type="match status" value="1"/>
</dbReference>
<dbReference type="HAMAP" id="MF_00291_B">
    <property type="entry name" value="Ribosomal_uS2_B"/>
    <property type="match status" value="1"/>
</dbReference>
<dbReference type="AlphaFoldDB" id="A0A9W4S9E1"/>
<dbReference type="NCBIfam" id="TIGR01011">
    <property type="entry name" value="rpsB_bact"/>
    <property type="match status" value="1"/>
</dbReference>
<dbReference type="Gene3D" id="1.10.287.610">
    <property type="entry name" value="Helix hairpin bin"/>
    <property type="match status" value="1"/>
</dbReference>
<dbReference type="InterPro" id="IPR001865">
    <property type="entry name" value="Ribosomal_uS2"/>
</dbReference>